<evidence type="ECO:0000256" key="1">
    <source>
        <dbReference type="ARBA" id="ARBA00004167"/>
    </source>
</evidence>
<sequence length="302" mass="34263">MSWWQDINRVYRQLFHRLRWLVVVLALMLYGVSGFYSVDADQRAVVSRFGRIVEQNVMPGMHYRLPWPVESVETLSAVELRSINIDFAKELDSALTGSELTTGKGDLIELALQVQYSIPSPGKFLSVAMDAETILRNIAKAQAVIYVSQRELDSLLTTGRSDFQQWMQQAIQQELDSFSPGITVTNVMLNRLETPAVIKQAYDEVQMAPAAREKLIQDALGERETKLARARSEVNKTLKQAQAQARAQVANTEGEVQRLNTLIVSLERQPGLAKKRLYLETLKQILENARVSFINRDKVERN</sequence>
<protein>
    <submittedName>
        <fullName evidence="6">Protease modulator HflK</fullName>
    </submittedName>
</protein>
<name>A0ABY6H0T2_9GAMM</name>
<evidence type="ECO:0000313" key="7">
    <source>
        <dbReference type="Proteomes" id="UP001163255"/>
    </source>
</evidence>
<dbReference type="InterPro" id="IPR010201">
    <property type="entry name" value="HflK"/>
</dbReference>
<dbReference type="EMBL" id="CP103300">
    <property type="protein sequence ID" value="UYM18667.1"/>
    <property type="molecule type" value="Genomic_DNA"/>
</dbReference>
<keyword evidence="3" id="KW-0175">Coiled coil</keyword>
<keyword evidence="4" id="KW-0472">Membrane</keyword>
<keyword evidence="4" id="KW-0812">Transmembrane</keyword>
<dbReference type="Proteomes" id="UP001163255">
    <property type="component" value="Chromosome"/>
</dbReference>
<feature type="coiled-coil region" evidence="3">
    <location>
        <begin position="235"/>
        <end position="269"/>
    </location>
</feature>
<reference evidence="6" key="1">
    <citation type="submission" date="2022-10" db="EMBL/GenBank/DDBJ databases">
        <title>Completed Genome Sequence of two octocoral isolated bacterium, Endozoicomonas euniceicola EF212T and Endozoicomonas gorgoniicola PS125T.</title>
        <authorList>
            <person name="Chiou Y.-J."/>
            <person name="Chen Y.-H."/>
        </authorList>
    </citation>
    <scope>NUCLEOTIDE SEQUENCE</scope>
    <source>
        <strain evidence="6">EF212</strain>
    </source>
</reference>
<keyword evidence="6" id="KW-0645">Protease</keyword>
<dbReference type="Pfam" id="PF01145">
    <property type="entry name" value="Band_7"/>
    <property type="match status" value="1"/>
</dbReference>
<evidence type="ECO:0000313" key="6">
    <source>
        <dbReference type="EMBL" id="UYM18667.1"/>
    </source>
</evidence>
<proteinExistence type="inferred from homology"/>
<dbReference type="RefSeq" id="WP_262601421.1">
    <property type="nucleotide sequence ID" value="NZ_CP103300.1"/>
</dbReference>
<gene>
    <name evidence="6" type="ORF">NX720_12435</name>
</gene>
<keyword evidence="6" id="KW-0378">Hydrolase</keyword>
<dbReference type="PANTHER" id="PTHR42911">
    <property type="entry name" value="MODULATOR OF FTSH PROTEASE HFLC"/>
    <property type="match status" value="1"/>
</dbReference>
<evidence type="ECO:0000256" key="4">
    <source>
        <dbReference type="SAM" id="Phobius"/>
    </source>
</evidence>
<dbReference type="SUPFAM" id="SSF117892">
    <property type="entry name" value="Band 7/SPFH domain"/>
    <property type="match status" value="1"/>
</dbReference>
<dbReference type="SMART" id="SM00244">
    <property type="entry name" value="PHB"/>
    <property type="match status" value="1"/>
</dbReference>
<accession>A0ABY6H0T2</accession>
<evidence type="ECO:0000256" key="2">
    <source>
        <dbReference type="ARBA" id="ARBA00006971"/>
    </source>
</evidence>
<dbReference type="Gene3D" id="3.30.479.30">
    <property type="entry name" value="Band 7 domain"/>
    <property type="match status" value="1"/>
</dbReference>
<dbReference type="PANTHER" id="PTHR42911:SF2">
    <property type="entry name" value="PROHIBITIN FAMILY PROTEIN"/>
    <property type="match status" value="1"/>
</dbReference>
<organism evidence="6 7">
    <name type="scientific">Endozoicomonas euniceicola</name>
    <dbReference type="NCBI Taxonomy" id="1234143"/>
    <lineage>
        <taxon>Bacteria</taxon>
        <taxon>Pseudomonadati</taxon>
        <taxon>Pseudomonadota</taxon>
        <taxon>Gammaproteobacteria</taxon>
        <taxon>Oceanospirillales</taxon>
        <taxon>Endozoicomonadaceae</taxon>
        <taxon>Endozoicomonas</taxon>
    </lineage>
</organism>
<keyword evidence="4" id="KW-1133">Transmembrane helix</keyword>
<dbReference type="CDD" id="cd03404">
    <property type="entry name" value="SPFH_HflK"/>
    <property type="match status" value="1"/>
</dbReference>
<comment type="subcellular location">
    <subcellularLocation>
        <location evidence="1">Membrane</location>
        <topology evidence="1">Single-pass membrane protein</topology>
    </subcellularLocation>
</comment>
<evidence type="ECO:0000256" key="3">
    <source>
        <dbReference type="SAM" id="Coils"/>
    </source>
</evidence>
<dbReference type="InterPro" id="IPR001107">
    <property type="entry name" value="Band_7"/>
</dbReference>
<dbReference type="GO" id="GO:0008233">
    <property type="term" value="F:peptidase activity"/>
    <property type="evidence" value="ECO:0007669"/>
    <property type="project" value="UniProtKB-KW"/>
</dbReference>
<dbReference type="InterPro" id="IPR036013">
    <property type="entry name" value="Band_7/SPFH_dom_sf"/>
</dbReference>
<dbReference type="GO" id="GO:0006508">
    <property type="term" value="P:proteolysis"/>
    <property type="evidence" value="ECO:0007669"/>
    <property type="project" value="UniProtKB-KW"/>
</dbReference>
<evidence type="ECO:0000259" key="5">
    <source>
        <dbReference type="SMART" id="SM00244"/>
    </source>
</evidence>
<keyword evidence="7" id="KW-1185">Reference proteome</keyword>
<feature type="transmembrane region" description="Helical" evidence="4">
    <location>
        <begin position="20"/>
        <end position="38"/>
    </location>
</feature>
<comment type="similarity">
    <text evidence="2">Belongs to the band 7/mec-2 family. HflK subfamily.</text>
</comment>
<feature type="domain" description="Band 7" evidence="5">
    <location>
        <begin position="33"/>
        <end position="206"/>
    </location>
</feature>